<evidence type="ECO:0000256" key="2">
    <source>
        <dbReference type="ARBA" id="ARBA00022729"/>
    </source>
</evidence>
<organism evidence="5 6">
    <name type="scientific">Proteus alimentorum</name>
    <dbReference type="NCBI Taxonomy" id="1973495"/>
    <lineage>
        <taxon>Bacteria</taxon>
        <taxon>Pseudomonadati</taxon>
        <taxon>Pseudomonadota</taxon>
        <taxon>Gammaproteobacteria</taxon>
        <taxon>Enterobacterales</taxon>
        <taxon>Morganellaceae</taxon>
        <taxon>Proteus</taxon>
    </lineage>
</organism>
<gene>
    <name evidence="5" type="ORF">I4902_06305</name>
</gene>
<protein>
    <submittedName>
        <fullName evidence="5">Porin</fullName>
    </submittedName>
</protein>
<dbReference type="EMBL" id="JADSJP010000008">
    <property type="protein sequence ID" value="MBG2878879.1"/>
    <property type="molecule type" value="Genomic_DNA"/>
</dbReference>
<feature type="chain" id="PRO_5045127253" evidence="4">
    <location>
        <begin position="28"/>
        <end position="409"/>
    </location>
</feature>
<dbReference type="InterPro" id="IPR001702">
    <property type="entry name" value="Porin_Gram-ve"/>
</dbReference>
<dbReference type="Pfam" id="PF00267">
    <property type="entry name" value="Porin_1"/>
    <property type="match status" value="1"/>
</dbReference>
<name>A0ABS0IS89_9GAMM</name>
<evidence type="ECO:0000313" key="6">
    <source>
        <dbReference type="Proteomes" id="UP000614721"/>
    </source>
</evidence>
<keyword evidence="3" id="KW-0472">Membrane</keyword>
<comment type="subcellular location">
    <subcellularLocation>
        <location evidence="1">Cell outer membrane</location>
        <topology evidence="1">Multi-pass membrane protein</topology>
    </subcellularLocation>
</comment>
<dbReference type="Gene3D" id="2.40.160.10">
    <property type="entry name" value="Porin"/>
    <property type="match status" value="1"/>
</dbReference>
<proteinExistence type="predicted"/>
<dbReference type="InterPro" id="IPR033900">
    <property type="entry name" value="Gram_neg_porin_domain"/>
</dbReference>
<dbReference type="InterPro" id="IPR050298">
    <property type="entry name" value="Gram-neg_bact_OMP"/>
</dbReference>
<accession>A0ABS0IS89</accession>
<evidence type="ECO:0000256" key="4">
    <source>
        <dbReference type="SAM" id="SignalP"/>
    </source>
</evidence>
<dbReference type="SUPFAM" id="SSF56935">
    <property type="entry name" value="Porins"/>
    <property type="match status" value="1"/>
</dbReference>
<evidence type="ECO:0000256" key="3">
    <source>
        <dbReference type="ARBA" id="ARBA00023136"/>
    </source>
</evidence>
<evidence type="ECO:0000313" key="5">
    <source>
        <dbReference type="EMBL" id="MBG2878879.1"/>
    </source>
</evidence>
<dbReference type="Proteomes" id="UP000614721">
    <property type="component" value="Unassembled WGS sequence"/>
</dbReference>
<dbReference type="CDD" id="cd00342">
    <property type="entry name" value="gram_neg_porins"/>
    <property type="match status" value="1"/>
</dbReference>
<dbReference type="InterPro" id="IPR023614">
    <property type="entry name" value="Porin_dom_sf"/>
</dbReference>
<dbReference type="PANTHER" id="PTHR34501">
    <property type="entry name" value="PROTEIN YDDL-RELATED"/>
    <property type="match status" value="1"/>
</dbReference>
<keyword evidence="6" id="KW-1185">Reference proteome</keyword>
<sequence>MGILIMKSLKPLAALVGLLVLSGSANAVNVYNDKGTRFDVNGQFRLKTQVTSQNHEMKMTDDGSRIGFFGSHELTNDIKVFGKLEWGSDTQRTNSENPKSNFEMYNRVGYVGFSHRDYGQIQFGRTYIPIDWVKKSSYGYGNTGVFYFSDVLGRSVGYSGGNTNITEDKYGNHRIDYNGVGKNNFMTRLPQTIFLETNRYEGFKLAGTVTGKSGDDGRRVAGDITRAYSVVGFYKSTFGLEFDAGYSAAKGEANNSGPNKDKTPENSILAFGAEYFFPGREFSIGLDYGQSRAKNPGLALYENQFKNPRGWNSVKGDWKADLYGVGVKWHWDRIESGMYAGYYLRDGDANTFNYKKETYTMGVDKRFAVSKYNNLRLFAEVAYDDARSENPKYEDKKQYIFETGMRLYF</sequence>
<dbReference type="PANTHER" id="PTHR34501:SF2">
    <property type="entry name" value="OUTER MEMBRANE PORIN F-RELATED"/>
    <property type="match status" value="1"/>
</dbReference>
<reference evidence="5 6" key="1">
    <citation type="submission" date="2020-11" db="EMBL/GenBank/DDBJ databases">
        <title>Enhanced detection system for hospital associated transmission using whole genome sequencing surveillance.</title>
        <authorList>
            <person name="Harrison L.H."/>
            <person name="Van Tyne D."/>
            <person name="Marsh J.W."/>
            <person name="Griffith M.P."/>
            <person name="Snyder D.J."/>
            <person name="Cooper V.S."/>
            <person name="Mustapha M."/>
        </authorList>
    </citation>
    <scope>NUCLEOTIDE SEQUENCE [LARGE SCALE GENOMIC DNA]</scope>
    <source>
        <strain evidence="5 6">PR00075</strain>
    </source>
</reference>
<keyword evidence="2 4" id="KW-0732">Signal</keyword>
<comment type="caution">
    <text evidence="5">The sequence shown here is derived from an EMBL/GenBank/DDBJ whole genome shotgun (WGS) entry which is preliminary data.</text>
</comment>
<evidence type="ECO:0000256" key="1">
    <source>
        <dbReference type="ARBA" id="ARBA00004571"/>
    </source>
</evidence>
<feature type="signal peptide" evidence="4">
    <location>
        <begin position="1"/>
        <end position="27"/>
    </location>
</feature>